<proteinExistence type="predicted"/>
<evidence type="ECO:0000313" key="3">
    <source>
        <dbReference type="Proteomes" id="UP000252733"/>
    </source>
</evidence>
<name>A0A2T0XRU9_9BACT</name>
<dbReference type="Gene3D" id="3.40.190.10">
    <property type="entry name" value="Periplasmic binding protein-like II"/>
    <property type="match status" value="2"/>
</dbReference>
<dbReference type="InterPro" id="IPR050682">
    <property type="entry name" value="ModA/WtpA"/>
</dbReference>
<reference evidence="2 3" key="1">
    <citation type="submission" date="2018-07" db="EMBL/GenBank/DDBJ databases">
        <title>Freshwater and sediment microbial communities from various areas in North America, analyzing microbe dynamics in response to fracking.</title>
        <authorList>
            <person name="Lamendella R."/>
        </authorList>
    </citation>
    <scope>NUCLEOTIDE SEQUENCE [LARGE SCALE GENOMIC DNA]</scope>
    <source>
        <strain evidence="2 3">160A</strain>
    </source>
</reference>
<protein>
    <submittedName>
        <fullName evidence="2">Molybdenum ABC transporter molybdate-binding protein</fullName>
    </submittedName>
</protein>
<keyword evidence="1" id="KW-0812">Transmembrane</keyword>
<dbReference type="EMBL" id="QPIZ01000017">
    <property type="protein sequence ID" value="RCW31608.1"/>
    <property type="molecule type" value="Genomic_DNA"/>
</dbReference>
<gene>
    <name evidence="2" type="ORF">DFO77_11753</name>
</gene>
<dbReference type="STRING" id="1168289.GCA_000259075_03162"/>
<dbReference type="AlphaFoldDB" id="A0A2T0XRU9"/>
<keyword evidence="1" id="KW-1133">Transmembrane helix</keyword>
<comment type="caution">
    <text evidence="2">The sequence shown here is derived from an EMBL/GenBank/DDBJ whole genome shotgun (WGS) entry which is preliminary data.</text>
</comment>
<evidence type="ECO:0000313" key="2">
    <source>
        <dbReference type="EMBL" id="RCW31608.1"/>
    </source>
</evidence>
<feature type="transmembrane region" description="Helical" evidence="1">
    <location>
        <begin position="23"/>
        <end position="42"/>
    </location>
</feature>
<dbReference type="GO" id="GO:0030973">
    <property type="term" value="F:molybdate ion binding"/>
    <property type="evidence" value="ECO:0007669"/>
    <property type="project" value="TreeGrafter"/>
</dbReference>
<organism evidence="2 3">
    <name type="scientific">Marinilabilia salmonicolor</name>
    <dbReference type="NCBI Taxonomy" id="989"/>
    <lineage>
        <taxon>Bacteria</taxon>
        <taxon>Pseudomonadati</taxon>
        <taxon>Bacteroidota</taxon>
        <taxon>Bacteroidia</taxon>
        <taxon>Marinilabiliales</taxon>
        <taxon>Marinilabiliaceae</taxon>
        <taxon>Marinilabilia</taxon>
    </lineage>
</organism>
<keyword evidence="3" id="KW-1185">Reference proteome</keyword>
<sequence length="285" mass="31805">MPGNHQTERERLYNNQSLIRRKLLNLFPFVLFSLLVLLFTGACNTGKTSDKEDDPDIIIYCENGILAPILEIVQEYEDSTGLHISIQNDCARNLVNLIHYRREADIFIPDSREAIDKILLTSPEIIADSVSVGNQTLVFIVPKKNPLKLTGELKSLTTPANGIILANPESSTLGFSSGTLLQKHQIYDQVMNSVLFLTADSRSLVRNIANNHASLAIAWESDYLTNSIRTQVDTLSIASPHKTFPAVAVLLNTGKQKEKAVEFLSSLNKKNARKIFEKYGIRQPI</sequence>
<dbReference type="SUPFAM" id="SSF53850">
    <property type="entry name" value="Periplasmic binding protein-like II"/>
    <property type="match status" value="1"/>
</dbReference>
<dbReference type="Proteomes" id="UP000252733">
    <property type="component" value="Unassembled WGS sequence"/>
</dbReference>
<dbReference type="PANTHER" id="PTHR30632:SF0">
    <property type="entry name" value="SULFATE-BINDING PROTEIN"/>
    <property type="match status" value="1"/>
</dbReference>
<dbReference type="RefSeq" id="WP_106151688.1">
    <property type="nucleotide sequence ID" value="NZ_PVTS01000002.1"/>
</dbReference>
<dbReference type="Pfam" id="PF13531">
    <property type="entry name" value="SBP_bac_11"/>
    <property type="match status" value="1"/>
</dbReference>
<dbReference type="GO" id="GO:0015689">
    <property type="term" value="P:molybdate ion transport"/>
    <property type="evidence" value="ECO:0007669"/>
    <property type="project" value="TreeGrafter"/>
</dbReference>
<dbReference type="OrthoDB" id="1120761at2"/>
<dbReference type="PANTHER" id="PTHR30632">
    <property type="entry name" value="MOLYBDATE-BINDING PERIPLASMIC PROTEIN"/>
    <property type="match status" value="1"/>
</dbReference>
<evidence type="ECO:0000256" key="1">
    <source>
        <dbReference type="SAM" id="Phobius"/>
    </source>
</evidence>
<accession>A0A2T0XRU9</accession>
<keyword evidence="1" id="KW-0472">Membrane</keyword>